<feature type="compositionally biased region" description="Basic and acidic residues" evidence="8">
    <location>
        <begin position="85"/>
        <end position="99"/>
    </location>
</feature>
<dbReference type="OrthoDB" id="6159439at2759"/>
<evidence type="ECO:0000256" key="1">
    <source>
        <dbReference type="ARBA" id="ARBA00004123"/>
    </source>
</evidence>
<evidence type="ECO:0000256" key="8">
    <source>
        <dbReference type="SAM" id="MobiDB-lite"/>
    </source>
</evidence>
<feature type="region of interest" description="Disordered" evidence="8">
    <location>
        <begin position="1"/>
        <end position="128"/>
    </location>
</feature>
<dbReference type="PANTHER" id="PTHR24329">
    <property type="entry name" value="HOMEOBOX PROTEIN ARISTALESS"/>
    <property type="match status" value="1"/>
</dbReference>
<dbReference type="InterPro" id="IPR009057">
    <property type="entry name" value="Homeodomain-like_sf"/>
</dbReference>
<evidence type="ECO:0000256" key="6">
    <source>
        <dbReference type="PROSITE-ProRule" id="PRU00108"/>
    </source>
</evidence>
<keyword evidence="5 6" id="KW-0539">Nucleus</keyword>
<dbReference type="STRING" id="6573.A0A210PY33"/>
<dbReference type="PANTHER" id="PTHR24329:SF543">
    <property type="entry name" value="FI01017P-RELATED"/>
    <property type="match status" value="1"/>
</dbReference>
<evidence type="ECO:0000256" key="7">
    <source>
        <dbReference type="RuleBase" id="RU000682"/>
    </source>
</evidence>
<dbReference type="CDD" id="cd00086">
    <property type="entry name" value="homeodomain"/>
    <property type="match status" value="1"/>
</dbReference>
<dbReference type="SUPFAM" id="SSF46689">
    <property type="entry name" value="Homeodomain-like"/>
    <property type="match status" value="1"/>
</dbReference>
<feature type="domain" description="Homeobox" evidence="9">
    <location>
        <begin position="126"/>
        <end position="186"/>
    </location>
</feature>
<dbReference type="PROSITE" id="PS00027">
    <property type="entry name" value="HOMEOBOX_1"/>
    <property type="match status" value="1"/>
</dbReference>
<dbReference type="Pfam" id="PF03826">
    <property type="entry name" value="OAR"/>
    <property type="match status" value="1"/>
</dbReference>
<evidence type="ECO:0000259" key="9">
    <source>
        <dbReference type="PROSITE" id="PS50071"/>
    </source>
</evidence>
<evidence type="ECO:0000256" key="3">
    <source>
        <dbReference type="ARBA" id="ARBA00023125"/>
    </source>
</evidence>
<dbReference type="InterPro" id="IPR003654">
    <property type="entry name" value="OAR_dom"/>
</dbReference>
<organism evidence="11 12">
    <name type="scientific">Mizuhopecten yessoensis</name>
    <name type="common">Japanese scallop</name>
    <name type="synonym">Patinopecten yessoensis</name>
    <dbReference type="NCBI Taxonomy" id="6573"/>
    <lineage>
        <taxon>Eukaryota</taxon>
        <taxon>Metazoa</taxon>
        <taxon>Spiralia</taxon>
        <taxon>Lophotrochozoa</taxon>
        <taxon>Mollusca</taxon>
        <taxon>Bivalvia</taxon>
        <taxon>Autobranchia</taxon>
        <taxon>Pteriomorphia</taxon>
        <taxon>Pectinida</taxon>
        <taxon>Pectinoidea</taxon>
        <taxon>Pectinidae</taxon>
        <taxon>Mizuhopecten</taxon>
    </lineage>
</organism>
<dbReference type="GO" id="GO:0005634">
    <property type="term" value="C:nucleus"/>
    <property type="evidence" value="ECO:0007669"/>
    <property type="project" value="UniProtKB-SubCell"/>
</dbReference>
<keyword evidence="2" id="KW-0217">Developmental protein</keyword>
<dbReference type="InterPro" id="IPR001356">
    <property type="entry name" value="HD"/>
</dbReference>
<keyword evidence="3 6" id="KW-0238">DNA-binding</keyword>
<feature type="domain" description="OAR" evidence="10">
    <location>
        <begin position="315"/>
        <end position="328"/>
    </location>
</feature>
<dbReference type="PROSITE" id="PS50803">
    <property type="entry name" value="OAR"/>
    <property type="match status" value="1"/>
</dbReference>
<accession>A0A210PY33</accession>
<comment type="subcellular location">
    <subcellularLocation>
        <location evidence="1 6 7">Nucleus</location>
    </subcellularLocation>
</comment>
<name>A0A210PY33_MIZYE</name>
<dbReference type="PROSITE" id="PS50071">
    <property type="entry name" value="HOMEOBOX_2"/>
    <property type="match status" value="1"/>
</dbReference>
<keyword evidence="4 6" id="KW-0371">Homeobox</keyword>
<evidence type="ECO:0000313" key="11">
    <source>
        <dbReference type="EMBL" id="OWF41382.1"/>
    </source>
</evidence>
<gene>
    <name evidence="11" type="ORF">KP79_PYT14725</name>
</gene>
<dbReference type="GO" id="GO:0000981">
    <property type="term" value="F:DNA-binding transcription factor activity, RNA polymerase II-specific"/>
    <property type="evidence" value="ECO:0007669"/>
    <property type="project" value="InterPro"/>
</dbReference>
<feature type="compositionally biased region" description="Acidic residues" evidence="8">
    <location>
        <begin position="104"/>
        <end position="119"/>
    </location>
</feature>
<dbReference type="Gene3D" id="1.10.10.60">
    <property type="entry name" value="Homeodomain-like"/>
    <property type="match status" value="1"/>
</dbReference>
<evidence type="ECO:0000256" key="5">
    <source>
        <dbReference type="ARBA" id="ARBA00023242"/>
    </source>
</evidence>
<dbReference type="Proteomes" id="UP000242188">
    <property type="component" value="Unassembled WGS sequence"/>
</dbReference>
<dbReference type="InterPro" id="IPR017970">
    <property type="entry name" value="Homeobox_CS"/>
</dbReference>
<dbReference type="SMART" id="SM00389">
    <property type="entry name" value="HOX"/>
    <property type="match status" value="1"/>
</dbReference>
<evidence type="ECO:0000256" key="4">
    <source>
        <dbReference type="ARBA" id="ARBA00023155"/>
    </source>
</evidence>
<dbReference type="FunFam" id="1.10.10.60:FF:000102">
    <property type="entry name" value="Aristaless related homeobox"/>
    <property type="match status" value="1"/>
</dbReference>
<feature type="compositionally biased region" description="Polar residues" evidence="8">
    <location>
        <begin position="1"/>
        <end position="10"/>
    </location>
</feature>
<sequence length="338" mass="37359">MNSIPRNSGSPPRILTPPKNRKSFSVDSILGRESERSSPDINMSEHLTQMRASPVCRGPQSPVPRDSTVECDNSELSETFSESTTPEKTDHLRDSHSDTSLDAPDNDADTSLDICDDDSGLGNKPRKIRRSRTTFTTYQLHQLERAFEKTQYPDVFTREELAMRLDLSEARVQVWFQNRRAKWRKREKALGRESPNFLQGDTGPSLGDLPHIPTGGGYPSPSDPYWSSRLTHLTGVNPMMAFHQNNISSMAAAHYMQGKMPFGGLLANYVVNTNSFGIPGILLGGGMPGVPSSSLLSPSSSRFNLDPESLDLRRSSIDKLRLKAKEHSASTEAADLSP</sequence>
<feature type="compositionally biased region" description="Low complexity" evidence="8">
    <location>
        <begin position="74"/>
        <end position="84"/>
    </location>
</feature>
<evidence type="ECO:0000259" key="10">
    <source>
        <dbReference type="PROSITE" id="PS50803"/>
    </source>
</evidence>
<reference evidence="11 12" key="1">
    <citation type="journal article" date="2017" name="Nat. Ecol. Evol.">
        <title>Scallop genome provides insights into evolution of bilaterian karyotype and development.</title>
        <authorList>
            <person name="Wang S."/>
            <person name="Zhang J."/>
            <person name="Jiao W."/>
            <person name="Li J."/>
            <person name="Xun X."/>
            <person name="Sun Y."/>
            <person name="Guo X."/>
            <person name="Huan P."/>
            <person name="Dong B."/>
            <person name="Zhang L."/>
            <person name="Hu X."/>
            <person name="Sun X."/>
            <person name="Wang J."/>
            <person name="Zhao C."/>
            <person name="Wang Y."/>
            <person name="Wang D."/>
            <person name="Huang X."/>
            <person name="Wang R."/>
            <person name="Lv J."/>
            <person name="Li Y."/>
            <person name="Zhang Z."/>
            <person name="Liu B."/>
            <person name="Lu W."/>
            <person name="Hui Y."/>
            <person name="Liang J."/>
            <person name="Zhou Z."/>
            <person name="Hou R."/>
            <person name="Li X."/>
            <person name="Liu Y."/>
            <person name="Li H."/>
            <person name="Ning X."/>
            <person name="Lin Y."/>
            <person name="Zhao L."/>
            <person name="Xing Q."/>
            <person name="Dou J."/>
            <person name="Li Y."/>
            <person name="Mao J."/>
            <person name="Guo H."/>
            <person name="Dou H."/>
            <person name="Li T."/>
            <person name="Mu C."/>
            <person name="Jiang W."/>
            <person name="Fu Q."/>
            <person name="Fu X."/>
            <person name="Miao Y."/>
            <person name="Liu J."/>
            <person name="Yu Q."/>
            <person name="Li R."/>
            <person name="Liao H."/>
            <person name="Li X."/>
            <person name="Kong Y."/>
            <person name="Jiang Z."/>
            <person name="Chourrout D."/>
            <person name="Li R."/>
            <person name="Bao Z."/>
        </authorList>
    </citation>
    <scope>NUCLEOTIDE SEQUENCE [LARGE SCALE GENOMIC DNA]</scope>
    <source>
        <strain evidence="11 12">PY_sf001</strain>
    </source>
</reference>
<protein>
    <submittedName>
        <fullName evidence="11">Retinal homeobox protein Rx1</fullName>
    </submittedName>
</protein>
<feature type="compositionally biased region" description="Polar residues" evidence="8">
    <location>
        <begin position="39"/>
        <end position="51"/>
    </location>
</feature>
<evidence type="ECO:0000256" key="2">
    <source>
        <dbReference type="ARBA" id="ARBA00022473"/>
    </source>
</evidence>
<dbReference type="EMBL" id="NEDP02005404">
    <property type="protein sequence ID" value="OWF41382.1"/>
    <property type="molecule type" value="Genomic_DNA"/>
</dbReference>
<feature type="DNA-binding region" description="Homeobox" evidence="6">
    <location>
        <begin position="128"/>
        <end position="187"/>
    </location>
</feature>
<comment type="caution">
    <text evidence="11">The sequence shown here is derived from an EMBL/GenBank/DDBJ whole genome shotgun (WGS) entry which is preliminary data.</text>
</comment>
<keyword evidence="12" id="KW-1185">Reference proteome</keyword>
<evidence type="ECO:0000313" key="12">
    <source>
        <dbReference type="Proteomes" id="UP000242188"/>
    </source>
</evidence>
<dbReference type="AlphaFoldDB" id="A0A210PY33"/>
<dbReference type="InterPro" id="IPR050649">
    <property type="entry name" value="Paired_Homeobox_TFs"/>
</dbReference>
<proteinExistence type="predicted"/>
<dbReference type="GO" id="GO:0000977">
    <property type="term" value="F:RNA polymerase II transcription regulatory region sequence-specific DNA binding"/>
    <property type="evidence" value="ECO:0007669"/>
    <property type="project" value="TreeGrafter"/>
</dbReference>
<dbReference type="Pfam" id="PF00046">
    <property type="entry name" value="Homeodomain"/>
    <property type="match status" value="1"/>
</dbReference>